<dbReference type="OrthoDB" id="676979at2759"/>
<proteinExistence type="predicted"/>
<dbReference type="PROSITE" id="PS50835">
    <property type="entry name" value="IG_LIKE"/>
    <property type="match status" value="1"/>
</dbReference>
<dbReference type="InterPro" id="IPR013783">
    <property type="entry name" value="Ig-like_fold"/>
</dbReference>
<feature type="non-terminal residue" evidence="5">
    <location>
        <position position="1"/>
    </location>
</feature>
<dbReference type="EMBL" id="CAJPIZ010028124">
    <property type="protein sequence ID" value="CAG2119400.1"/>
    <property type="molecule type" value="Genomic_DNA"/>
</dbReference>
<feature type="domain" description="Ig-like" evidence="4">
    <location>
        <begin position="6"/>
        <end position="92"/>
    </location>
</feature>
<keyword evidence="3" id="KW-0472">Membrane</keyword>
<dbReference type="EMBL" id="OC882699">
    <property type="protein sequence ID" value="CAD7642884.1"/>
    <property type="molecule type" value="Genomic_DNA"/>
</dbReference>
<evidence type="ECO:0000256" key="2">
    <source>
        <dbReference type="ARBA" id="ARBA00023157"/>
    </source>
</evidence>
<dbReference type="Pfam" id="PF07679">
    <property type="entry name" value="I-set"/>
    <property type="match status" value="1"/>
</dbReference>
<dbReference type="Proteomes" id="UP000759131">
    <property type="component" value="Unassembled WGS sequence"/>
</dbReference>
<name>A0A7R9QEP8_9ACAR</name>
<dbReference type="PANTHER" id="PTHR44170:SF54">
    <property type="entry name" value="FI24025P1"/>
    <property type="match status" value="1"/>
</dbReference>
<gene>
    <name evidence="5" type="ORF">OSB1V03_LOCUS19349</name>
</gene>
<accession>A0A7R9QEP8</accession>
<dbReference type="GO" id="GO:0098609">
    <property type="term" value="P:cell-cell adhesion"/>
    <property type="evidence" value="ECO:0007669"/>
    <property type="project" value="TreeGrafter"/>
</dbReference>
<evidence type="ECO:0000259" key="4">
    <source>
        <dbReference type="PROSITE" id="PS50835"/>
    </source>
</evidence>
<dbReference type="InterPro" id="IPR003598">
    <property type="entry name" value="Ig_sub2"/>
</dbReference>
<dbReference type="InterPro" id="IPR007110">
    <property type="entry name" value="Ig-like_dom"/>
</dbReference>
<dbReference type="InterPro" id="IPR036116">
    <property type="entry name" value="FN3_sf"/>
</dbReference>
<evidence type="ECO:0000256" key="3">
    <source>
        <dbReference type="SAM" id="Phobius"/>
    </source>
</evidence>
<dbReference type="AlphaFoldDB" id="A0A7R9QEP8"/>
<keyword evidence="3" id="KW-0812">Transmembrane</keyword>
<feature type="transmembrane region" description="Helical" evidence="3">
    <location>
        <begin position="244"/>
        <end position="264"/>
    </location>
</feature>
<keyword evidence="3" id="KW-1133">Transmembrane helix</keyword>
<sequence>VAVNDPNVTVHKKIGDRHQFQCRALGVPQPRIHWILPTGQVLNGSSNTVHYLFKPAGSLALFHLKPRDSGAYKCVAENMYGSVGVSMTLMIDNIDLHLYPLTIAANYVTLVWNGTGRNSFHEYQIIYKVIDETSATTPVPTPAALDSNSTDSTTTAANGTLAVDSAMKYRYETVTVNHMLRSYSLTHLVPNTKYWICLTVKDADAHNGYVQLSCTTVVTKPATHTTAKAPLAAAGAAGRESTNFAVAISISVTILAVLFMYFVYMGLKRYRIHRQYEIPVPKLTAANPCPQICGKYLSAIASGAYEQPIGSDMCCHRLTVPQEVH</sequence>
<dbReference type="InterPro" id="IPR036179">
    <property type="entry name" value="Ig-like_dom_sf"/>
</dbReference>
<organism evidence="5">
    <name type="scientific">Medioppia subpectinata</name>
    <dbReference type="NCBI Taxonomy" id="1979941"/>
    <lineage>
        <taxon>Eukaryota</taxon>
        <taxon>Metazoa</taxon>
        <taxon>Ecdysozoa</taxon>
        <taxon>Arthropoda</taxon>
        <taxon>Chelicerata</taxon>
        <taxon>Arachnida</taxon>
        <taxon>Acari</taxon>
        <taxon>Acariformes</taxon>
        <taxon>Sarcoptiformes</taxon>
        <taxon>Oribatida</taxon>
        <taxon>Brachypylina</taxon>
        <taxon>Oppioidea</taxon>
        <taxon>Oppiidae</taxon>
        <taxon>Medioppia</taxon>
    </lineage>
</organism>
<dbReference type="SMART" id="SM00408">
    <property type="entry name" value="IGc2"/>
    <property type="match status" value="1"/>
</dbReference>
<keyword evidence="1" id="KW-0677">Repeat</keyword>
<dbReference type="Gene3D" id="2.60.40.10">
    <property type="entry name" value="Immunoglobulins"/>
    <property type="match status" value="1"/>
</dbReference>
<keyword evidence="2" id="KW-1015">Disulfide bond</keyword>
<dbReference type="SMART" id="SM00409">
    <property type="entry name" value="IG"/>
    <property type="match status" value="1"/>
</dbReference>
<feature type="non-terminal residue" evidence="5">
    <location>
        <position position="325"/>
    </location>
</feature>
<dbReference type="InterPro" id="IPR003599">
    <property type="entry name" value="Ig_sub"/>
</dbReference>
<dbReference type="SUPFAM" id="SSF49265">
    <property type="entry name" value="Fibronectin type III"/>
    <property type="match status" value="1"/>
</dbReference>
<dbReference type="SUPFAM" id="SSF48726">
    <property type="entry name" value="Immunoglobulin"/>
    <property type="match status" value="1"/>
</dbReference>
<protein>
    <recommendedName>
        <fullName evidence="4">Ig-like domain-containing protein</fullName>
    </recommendedName>
</protein>
<dbReference type="InterPro" id="IPR013098">
    <property type="entry name" value="Ig_I-set"/>
</dbReference>
<evidence type="ECO:0000313" key="6">
    <source>
        <dbReference type="Proteomes" id="UP000759131"/>
    </source>
</evidence>
<evidence type="ECO:0000313" key="5">
    <source>
        <dbReference type="EMBL" id="CAD7642884.1"/>
    </source>
</evidence>
<dbReference type="PANTHER" id="PTHR44170">
    <property type="entry name" value="PROTEIN SIDEKICK"/>
    <property type="match status" value="1"/>
</dbReference>
<keyword evidence="6" id="KW-1185">Reference proteome</keyword>
<evidence type="ECO:0000256" key="1">
    <source>
        <dbReference type="ARBA" id="ARBA00022737"/>
    </source>
</evidence>
<reference evidence="5" key="1">
    <citation type="submission" date="2020-11" db="EMBL/GenBank/DDBJ databases">
        <authorList>
            <person name="Tran Van P."/>
        </authorList>
    </citation>
    <scope>NUCLEOTIDE SEQUENCE</scope>
</reference>